<dbReference type="CDD" id="cd01335">
    <property type="entry name" value="Radical_SAM"/>
    <property type="match status" value="1"/>
</dbReference>
<dbReference type="InterPro" id="IPR006158">
    <property type="entry name" value="Cobalamin-bd"/>
</dbReference>
<evidence type="ECO:0000256" key="1">
    <source>
        <dbReference type="ARBA" id="ARBA00001966"/>
    </source>
</evidence>
<dbReference type="PANTHER" id="PTHR43409:SF7">
    <property type="entry name" value="BLL1977 PROTEIN"/>
    <property type="match status" value="1"/>
</dbReference>
<comment type="cofactor">
    <cofactor evidence="1">
        <name>[4Fe-4S] cluster</name>
        <dbReference type="ChEBI" id="CHEBI:49883"/>
    </cofactor>
</comment>
<dbReference type="Gene3D" id="3.80.30.20">
    <property type="entry name" value="tm_1862 like domain"/>
    <property type="match status" value="1"/>
</dbReference>
<evidence type="ECO:0000256" key="4">
    <source>
        <dbReference type="ARBA" id="ARBA00022691"/>
    </source>
</evidence>
<evidence type="ECO:0000256" key="7">
    <source>
        <dbReference type="ARBA" id="ARBA00023014"/>
    </source>
</evidence>
<organism evidence="10 11">
    <name type="scientific">Acanthopleuribacter pedis</name>
    <dbReference type="NCBI Taxonomy" id="442870"/>
    <lineage>
        <taxon>Bacteria</taxon>
        <taxon>Pseudomonadati</taxon>
        <taxon>Acidobacteriota</taxon>
        <taxon>Holophagae</taxon>
        <taxon>Acanthopleuribacterales</taxon>
        <taxon>Acanthopleuribacteraceae</taxon>
        <taxon>Acanthopleuribacter</taxon>
    </lineage>
</organism>
<evidence type="ECO:0000256" key="3">
    <source>
        <dbReference type="ARBA" id="ARBA00022679"/>
    </source>
</evidence>
<dbReference type="SFLD" id="SFLDS00029">
    <property type="entry name" value="Radical_SAM"/>
    <property type="match status" value="1"/>
</dbReference>
<evidence type="ECO:0000256" key="2">
    <source>
        <dbReference type="ARBA" id="ARBA00022603"/>
    </source>
</evidence>
<keyword evidence="6" id="KW-0408">Iron</keyword>
<keyword evidence="4" id="KW-0949">S-adenosyl-L-methionine</keyword>
<dbReference type="SUPFAM" id="SSF102114">
    <property type="entry name" value="Radical SAM enzymes"/>
    <property type="match status" value="1"/>
</dbReference>
<dbReference type="SMART" id="SM00729">
    <property type="entry name" value="Elp3"/>
    <property type="match status" value="1"/>
</dbReference>
<dbReference type="InterPro" id="IPR023404">
    <property type="entry name" value="rSAM_horseshoe"/>
</dbReference>
<keyword evidence="2" id="KW-0489">Methyltransferase</keyword>
<dbReference type="EMBL" id="JAFREP010000004">
    <property type="protein sequence ID" value="MBO1317868.1"/>
    <property type="molecule type" value="Genomic_DNA"/>
</dbReference>
<proteinExistence type="predicted"/>
<evidence type="ECO:0000259" key="8">
    <source>
        <dbReference type="PROSITE" id="PS51332"/>
    </source>
</evidence>
<evidence type="ECO:0000313" key="10">
    <source>
        <dbReference type="EMBL" id="MBO1317868.1"/>
    </source>
</evidence>
<feature type="domain" description="Radical SAM core" evidence="9">
    <location>
        <begin position="201"/>
        <end position="425"/>
    </location>
</feature>
<dbReference type="GO" id="GO:0051539">
    <property type="term" value="F:4 iron, 4 sulfur cluster binding"/>
    <property type="evidence" value="ECO:0007669"/>
    <property type="project" value="UniProtKB-KW"/>
</dbReference>
<dbReference type="InterPro" id="IPR051198">
    <property type="entry name" value="BchE-like"/>
</dbReference>
<dbReference type="InterPro" id="IPR058240">
    <property type="entry name" value="rSAM_sf"/>
</dbReference>
<evidence type="ECO:0000256" key="6">
    <source>
        <dbReference type="ARBA" id="ARBA00023004"/>
    </source>
</evidence>
<dbReference type="Gene3D" id="3.40.50.280">
    <property type="entry name" value="Cobalamin-binding domain"/>
    <property type="match status" value="1"/>
</dbReference>
<dbReference type="Pfam" id="PF04055">
    <property type="entry name" value="Radical_SAM"/>
    <property type="match status" value="1"/>
</dbReference>
<keyword evidence="7" id="KW-0411">Iron-sulfur</keyword>
<sequence length="511" mass="57063">MTNQSDRVETGKICLVMPPSIFLLDERVFVNLGLLKVAAVLERAGVPLDVLDLSGIENFEAVLEDYCVQNPETRLFGLTSTTPQMPQTARIARCLRRAQPAARLILGGPHVTLIHTAYKKEVKRGVPDRATRAFEQLDAMFDVLVCGDGEDAVFEALRADAPKVIDANLKSSPLFMSNARYEAHPFPARHLVDLKSYHYQIDGFPATSLIAQLGCPFACGFCGGREAPFLRRIRNRSVANIVREVADIHRDYGYTGFMFYDDELNVNPEMVALMNALSDLQMSLGTAFRFRGFVKSELFTPEQAQAMYRAGFRWLLSGFESGSPRILENMNKKATRADNSRCMETAHRAGIKVKALMSLGHPGESTQTATDTLDWLLATQPDDFDVTIITTFPGTPYYDHAVPTGEPGIYCYTYRKTGDRLFQIELDYNETADYYKGDPNGGYRSFVYTDFLSPDELVTIRGDMEREVREKLGIPFNPAQAAVRYEHSMGQIGGGLPDFIHRRANTSSPVP</sequence>
<protein>
    <submittedName>
        <fullName evidence="10">B12-binding domain-containing radical SAM protein</fullName>
    </submittedName>
</protein>
<comment type="caution">
    <text evidence="10">The sequence shown here is derived from an EMBL/GenBank/DDBJ whole genome shotgun (WGS) entry which is preliminary data.</text>
</comment>
<reference evidence="10" key="1">
    <citation type="submission" date="2021-03" db="EMBL/GenBank/DDBJ databases">
        <authorList>
            <person name="Wang G."/>
        </authorList>
    </citation>
    <scope>NUCLEOTIDE SEQUENCE</scope>
    <source>
        <strain evidence="10">KCTC 12899</strain>
    </source>
</reference>
<name>A0A8J7U176_9BACT</name>
<dbReference type="SFLD" id="SFLDG01123">
    <property type="entry name" value="methyltransferase_(Class_B)"/>
    <property type="match status" value="1"/>
</dbReference>
<dbReference type="GO" id="GO:0031419">
    <property type="term" value="F:cobalamin binding"/>
    <property type="evidence" value="ECO:0007669"/>
    <property type="project" value="InterPro"/>
</dbReference>
<keyword evidence="3" id="KW-0808">Transferase</keyword>
<dbReference type="PROSITE" id="PS51918">
    <property type="entry name" value="RADICAL_SAM"/>
    <property type="match status" value="1"/>
</dbReference>
<dbReference type="Proteomes" id="UP000664417">
    <property type="component" value="Unassembled WGS sequence"/>
</dbReference>
<dbReference type="SFLD" id="SFLDG01082">
    <property type="entry name" value="B12-binding_domain_containing"/>
    <property type="match status" value="1"/>
</dbReference>
<dbReference type="PANTHER" id="PTHR43409">
    <property type="entry name" value="ANAEROBIC MAGNESIUM-PROTOPORPHYRIN IX MONOMETHYL ESTER CYCLASE-RELATED"/>
    <property type="match status" value="1"/>
</dbReference>
<keyword evidence="11" id="KW-1185">Reference proteome</keyword>
<dbReference type="GO" id="GO:0046872">
    <property type="term" value="F:metal ion binding"/>
    <property type="evidence" value="ECO:0007669"/>
    <property type="project" value="UniProtKB-KW"/>
</dbReference>
<evidence type="ECO:0000313" key="11">
    <source>
        <dbReference type="Proteomes" id="UP000664417"/>
    </source>
</evidence>
<feature type="domain" description="B12-binding" evidence="8">
    <location>
        <begin position="17"/>
        <end position="167"/>
    </location>
</feature>
<dbReference type="RefSeq" id="WP_207857349.1">
    <property type="nucleotide sequence ID" value="NZ_JAFREP010000004.1"/>
</dbReference>
<gene>
    <name evidence="10" type="ORF">J3U88_05295</name>
</gene>
<dbReference type="PROSITE" id="PS51332">
    <property type="entry name" value="B12_BINDING"/>
    <property type="match status" value="1"/>
</dbReference>
<dbReference type="InterPro" id="IPR034466">
    <property type="entry name" value="Methyltransferase_Class_B"/>
</dbReference>
<dbReference type="AlphaFoldDB" id="A0A8J7U176"/>
<dbReference type="GO" id="GO:0005829">
    <property type="term" value="C:cytosol"/>
    <property type="evidence" value="ECO:0007669"/>
    <property type="project" value="TreeGrafter"/>
</dbReference>
<keyword evidence="5" id="KW-0479">Metal-binding</keyword>
<dbReference type="InterPro" id="IPR006638">
    <property type="entry name" value="Elp3/MiaA/NifB-like_rSAM"/>
</dbReference>
<evidence type="ECO:0000256" key="5">
    <source>
        <dbReference type="ARBA" id="ARBA00022723"/>
    </source>
</evidence>
<dbReference type="GO" id="GO:0003824">
    <property type="term" value="F:catalytic activity"/>
    <property type="evidence" value="ECO:0007669"/>
    <property type="project" value="InterPro"/>
</dbReference>
<dbReference type="Pfam" id="PF02310">
    <property type="entry name" value="B12-binding"/>
    <property type="match status" value="1"/>
</dbReference>
<dbReference type="InterPro" id="IPR007197">
    <property type="entry name" value="rSAM"/>
</dbReference>
<accession>A0A8J7U176</accession>
<evidence type="ECO:0000259" key="9">
    <source>
        <dbReference type="PROSITE" id="PS51918"/>
    </source>
</evidence>